<evidence type="ECO:0008006" key="8">
    <source>
        <dbReference type="Google" id="ProtNLM"/>
    </source>
</evidence>
<dbReference type="InterPro" id="IPR011993">
    <property type="entry name" value="PH-like_dom_sf"/>
</dbReference>
<dbReference type="InterPro" id="IPR035899">
    <property type="entry name" value="DBL_dom_sf"/>
</dbReference>
<evidence type="ECO:0000313" key="6">
    <source>
        <dbReference type="EMBL" id="TFY66575.1"/>
    </source>
</evidence>
<dbReference type="CDD" id="cd00160">
    <property type="entry name" value="RhoGEF"/>
    <property type="match status" value="1"/>
</dbReference>
<keyword evidence="1" id="KW-0597">Phosphoprotein</keyword>
<dbReference type="InterPro" id="IPR052233">
    <property type="entry name" value="Rho-type_GEFs"/>
</dbReference>
<evidence type="ECO:0000259" key="4">
    <source>
        <dbReference type="PROSITE" id="PS50010"/>
    </source>
</evidence>
<keyword evidence="2" id="KW-0344">Guanine-nucleotide releasing factor</keyword>
<protein>
    <recommendedName>
        <fullName evidence="8">DH domain-containing protein</fullName>
    </recommendedName>
</protein>
<accession>A0A4Y9YWA6</accession>
<dbReference type="Pfam" id="PF00780">
    <property type="entry name" value="CNH"/>
    <property type="match status" value="1"/>
</dbReference>
<feature type="domain" description="PH" evidence="3">
    <location>
        <begin position="337"/>
        <end position="469"/>
    </location>
</feature>
<evidence type="ECO:0000259" key="3">
    <source>
        <dbReference type="PROSITE" id="PS50003"/>
    </source>
</evidence>
<dbReference type="OrthoDB" id="2272012at2759"/>
<dbReference type="GO" id="GO:0005085">
    <property type="term" value="F:guanyl-nucleotide exchange factor activity"/>
    <property type="evidence" value="ECO:0007669"/>
    <property type="project" value="UniProtKB-KW"/>
</dbReference>
<dbReference type="InterPro" id="IPR001849">
    <property type="entry name" value="PH_domain"/>
</dbReference>
<dbReference type="Pfam" id="PF15405">
    <property type="entry name" value="PH_5"/>
    <property type="match status" value="1"/>
</dbReference>
<keyword evidence="7" id="KW-1185">Reference proteome</keyword>
<dbReference type="SMART" id="SM00036">
    <property type="entry name" value="CNH"/>
    <property type="match status" value="1"/>
</dbReference>
<dbReference type="Gene3D" id="1.20.900.10">
    <property type="entry name" value="Dbl homology (DH) domain"/>
    <property type="match status" value="1"/>
</dbReference>
<dbReference type="PROSITE" id="PS50010">
    <property type="entry name" value="DH_2"/>
    <property type="match status" value="1"/>
</dbReference>
<dbReference type="PANTHER" id="PTHR46572:SF1">
    <property type="entry name" value="RHO1 GUANINE NUCLEOTIDE EXCHANGE FACTOR TUS1"/>
    <property type="match status" value="1"/>
</dbReference>
<evidence type="ECO:0000313" key="7">
    <source>
        <dbReference type="Proteomes" id="UP000298327"/>
    </source>
</evidence>
<proteinExistence type="predicted"/>
<evidence type="ECO:0000256" key="2">
    <source>
        <dbReference type="ARBA" id="ARBA00022658"/>
    </source>
</evidence>
<feature type="domain" description="DH" evidence="4">
    <location>
        <begin position="111"/>
        <end position="302"/>
    </location>
</feature>
<dbReference type="SMART" id="SM00233">
    <property type="entry name" value="PH"/>
    <property type="match status" value="1"/>
</dbReference>
<dbReference type="PROSITE" id="PS50219">
    <property type="entry name" value="CNH"/>
    <property type="match status" value="1"/>
</dbReference>
<sequence>MAASESHKLLRTGQCDLCLPRTPAPTLRLAARLPFATCSPCTCSSRFQERRGTFSFSAHDTRELPDLSTLSLESDEGIRKFQAGKVPEQNEEWYNFVPPEAREAVGKHEVERQSVIFEVFKSEKDYVNDLELVKQVFLEPLKNAKPDVIPKEKLKGFVAEVFGNIDKILGHHQRMLASLFDRQREQHPLVQSVADIVLDNALLMMNDYVTYIKHSPIAVERYRKELRKNPLYEGFIQRCMEDPRIRKRDLKTFLSRPVTRLPRLRLLLERIKKVTEPDHPDLETIPLAMSIMGDLIKSAEPGIVAAEGKVKFWDVCESLVFQKGEIIDMDFYDDSRTLVFSSPLVRKQGTDSWHNWVDLMAVLLDNYFLMLQEETRPTGMVKRRVVSRPIPLEYLRLDSFKAPVESRRDRTENGGGGSLLGSFSASARQELFPFTIHHAAGKGSRRYTLYASTANLRNKWRDAFVDALGVRKVRLEANMWFAPQTIDDGFFRVISSRVPFTPGVKFTGHISCAVAFFSGGRSFIAVGCATGIYVGHRGQSSYRRVLPYASPPFIAVLQTFGKFLVQHESSLYSYSLDLLARAALQQTTQQALDGSMEKLAGNEGSVIFFRVGQLGERALGDNVLALFDTTINLSPTVVYASKSFLQVTLHAMEAVKTIETNLSPRRNPSSPLSYRPYGSPFYVPRDACDIIFLAKTLGVTTEKGIVITNPTNLSSAATTIVPDFGESSTNIAMANLKARCDPAKVLGLMRVDNYELLVVYDELGCYIDRHGKPRRLSGYVRWENKATACVRRGAHVLLFSPEFIEVRNITTGNLVQVIDGADISLLHSGVSEKDILLACMRGDKDDRSGASQKIVELVETAELAATSAAPSSSSVGGVWDEWDMS</sequence>
<dbReference type="Pfam" id="PF00621">
    <property type="entry name" value="RhoGEF"/>
    <property type="match status" value="1"/>
</dbReference>
<dbReference type="PROSITE" id="PS50003">
    <property type="entry name" value="PH_DOMAIN"/>
    <property type="match status" value="1"/>
</dbReference>
<organism evidence="6 7">
    <name type="scientific">Dentipellis fragilis</name>
    <dbReference type="NCBI Taxonomy" id="205917"/>
    <lineage>
        <taxon>Eukaryota</taxon>
        <taxon>Fungi</taxon>
        <taxon>Dikarya</taxon>
        <taxon>Basidiomycota</taxon>
        <taxon>Agaricomycotina</taxon>
        <taxon>Agaricomycetes</taxon>
        <taxon>Russulales</taxon>
        <taxon>Hericiaceae</taxon>
        <taxon>Dentipellis</taxon>
    </lineage>
</organism>
<dbReference type="SMART" id="SM00325">
    <property type="entry name" value="RhoGEF"/>
    <property type="match status" value="1"/>
</dbReference>
<feature type="domain" description="CNH" evidence="5">
    <location>
        <begin position="507"/>
        <end position="833"/>
    </location>
</feature>
<evidence type="ECO:0000259" key="5">
    <source>
        <dbReference type="PROSITE" id="PS50219"/>
    </source>
</evidence>
<dbReference type="InterPro" id="IPR001180">
    <property type="entry name" value="CNH_dom"/>
</dbReference>
<evidence type="ECO:0000256" key="1">
    <source>
        <dbReference type="ARBA" id="ARBA00022553"/>
    </source>
</evidence>
<dbReference type="Proteomes" id="UP000298327">
    <property type="component" value="Unassembled WGS sequence"/>
</dbReference>
<dbReference type="AlphaFoldDB" id="A0A4Y9YWA6"/>
<dbReference type="STRING" id="205917.A0A4Y9YWA6"/>
<reference evidence="6 7" key="1">
    <citation type="submission" date="2019-02" db="EMBL/GenBank/DDBJ databases">
        <title>Genome sequencing of the rare red list fungi Dentipellis fragilis.</title>
        <authorList>
            <person name="Buettner E."/>
            <person name="Kellner H."/>
        </authorList>
    </citation>
    <scope>NUCLEOTIDE SEQUENCE [LARGE SCALE GENOMIC DNA]</scope>
    <source>
        <strain evidence="6 7">DSM 105465</strain>
    </source>
</reference>
<comment type="caution">
    <text evidence="6">The sequence shown here is derived from an EMBL/GenBank/DDBJ whole genome shotgun (WGS) entry which is preliminary data.</text>
</comment>
<dbReference type="EMBL" id="SEOQ01000235">
    <property type="protein sequence ID" value="TFY66575.1"/>
    <property type="molecule type" value="Genomic_DNA"/>
</dbReference>
<dbReference type="Gene3D" id="2.30.29.30">
    <property type="entry name" value="Pleckstrin-homology domain (PH domain)/Phosphotyrosine-binding domain (PTB)"/>
    <property type="match status" value="1"/>
</dbReference>
<gene>
    <name evidence="6" type="ORF">EVG20_g4514</name>
</gene>
<dbReference type="InterPro" id="IPR000219">
    <property type="entry name" value="DH_dom"/>
</dbReference>
<name>A0A4Y9YWA6_9AGAM</name>
<dbReference type="PANTHER" id="PTHR46572">
    <property type="entry name" value="RHO1 GDP-GTP EXCHANGE PROTEIN 1-RELATED"/>
    <property type="match status" value="1"/>
</dbReference>
<dbReference type="SUPFAM" id="SSF50729">
    <property type="entry name" value="PH domain-like"/>
    <property type="match status" value="1"/>
</dbReference>
<dbReference type="InterPro" id="IPR041675">
    <property type="entry name" value="PH_5"/>
</dbReference>
<dbReference type="SUPFAM" id="SSF48065">
    <property type="entry name" value="DBL homology domain (DH-domain)"/>
    <property type="match status" value="1"/>
</dbReference>